<reference evidence="2" key="3">
    <citation type="submission" date="2011-05" db="EMBL/GenBank/DDBJ databases">
        <title>Complete sequence of Methylomonas methanica MC09.</title>
        <authorList>
            <consortium name="US DOE Joint Genome Institute"/>
            <person name="Lucas S."/>
            <person name="Han J."/>
            <person name="Lapidus A."/>
            <person name="Cheng J.-F."/>
            <person name="Goodwin L."/>
            <person name="Pitluck S."/>
            <person name="Peters L."/>
            <person name="Mikhailova N."/>
            <person name="Teshima H."/>
            <person name="Han C."/>
            <person name="Tapia R."/>
            <person name="Land M."/>
            <person name="Hauser L."/>
            <person name="Kyrpides N."/>
            <person name="Ivanova N."/>
            <person name="Pagani I."/>
            <person name="Stein L."/>
            <person name="Woyke T."/>
        </authorList>
    </citation>
    <scope>NUCLEOTIDE SEQUENCE [LARGE SCALE GENOMIC DNA]</scope>
    <source>
        <strain evidence="2">MC09</strain>
    </source>
</reference>
<dbReference type="EMBL" id="CP002738">
    <property type="protein sequence ID" value="AEG02649.1"/>
    <property type="molecule type" value="Genomic_DNA"/>
</dbReference>
<dbReference type="RefSeq" id="WP_013820864.1">
    <property type="nucleotide sequence ID" value="NC_015572.1"/>
</dbReference>
<dbReference type="KEGG" id="mmt:Metme_4299"/>
<reference evidence="1 2" key="1">
    <citation type="journal article" date="2011" name="J. Bacteriol.">
        <title>Complete Genome Sequence of the Aerobic Marine Methanotroph Methylomonas methanica MC09.</title>
        <authorList>
            <person name="Boden R."/>
            <person name="Cunliffe M."/>
            <person name="Scanlan J."/>
            <person name="Moussard H."/>
            <person name="Kits K.D."/>
            <person name="Klotz M.G."/>
            <person name="Jetten M.S."/>
            <person name="Vuilleumier S."/>
            <person name="Han J."/>
            <person name="Peters L."/>
            <person name="Mikhailova N."/>
            <person name="Teshima H."/>
            <person name="Tapia R."/>
            <person name="Kyrpides N."/>
            <person name="Ivanova N."/>
            <person name="Pagani I."/>
            <person name="Cheng J.F."/>
            <person name="Goodwin L."/>
            <person name="Han C."/>
            <person name="Hauser L."/>
            <person name="Land M.L."/>
            <person name="Lapidus A."/>
            <person name="Lucas S."/>
            <person name="Pitluck S."/>
            <person name="Woyke T."/>
            <person name="Stein L."/>
            <person name="Murrell J.C."/>
        </authorList>
    </citation>
    <scope>NUCLEOTIDE SEQUENCE [LARGE SCALE GENOMIC DNA]</scope>
    <source>
        <strain evidence="1 2">MC09</strain>
    </source>
</reference>
<dbReference type="AlphaFoldDB" id="G0A2Z0"/>
<sequence>MAKQISFAAEKIWRSIPKADQNLILASVWCSHCRGSCAMVDYSVDIIGADLLLSGKCRTCGGEVRRLVETT</sequence>
<protein>
    <submittedName>
        <fullName evidence="1">Uncharacterized protein</fullName>
    </submittedName>
</protein>
<reference key="2">
    <citation type="submission" date="2011-05" db="EMBL/GenBank/DDBJ databases">
        <title>Complete genome sequence of the aerobic marine methanotroph Methylomonas methanica MC09.</title>
        <authorList>
            <person name="Boden R."/>
            <person name="Cunliffe M."/>
            <person name="Scanlan J."/>
            <person name="Moussard H."/>
            <person name="Kits K.D."/>
            <person name="Klotz M."/>
            <person name="Jetten M."/>
            <person name="Vuilleumier S."/>
            <person name="Han J."/>
            <person name="Peters L."/>
            <person name="Mikhailova N."/>
            <person name="Teshima H."/>
            <person name="Tapia R."/>
            <person name="Kyrpides N."/>
            <person name="Ivanova N."/>
            <person name="Pagani I."/>
            <person name="Cheng J.-F."/>
            <person name="Goodwin L."/>
            <person name="Han C."/>
            <person name="Hauser L."/>
            <person name="Land M."/>
            <person name="Lapidus A."/>
            <person name="Lucas S."/>
            <person name="Pitluck S."/>
            <person name="Woyke T."/>
            <person name="Stein L.Y."/>
            <person name="Murrell C."/>
        </authorList>
    </citation>
    <scope>NUCLEOTIDE SEQUENCE</scope>
    <source>
        <strain>MC09</strain>
    </source>
</reference>
<gene>
    <name evidence="1" type="ordered locus">Metme_4299</name>
</gene>
<dbReference type="HOGENOM" id="CLU_199879_0_0_6"/>
<organism evidence="1 2">
    <name type="scientific">Methylomonas methanica (strain DSM 25384 / MC09)</name>
    <dbReference type="NCBI Taxonomy" id="857087"/>
    <lineage>
        <taxon>Bacteria</taxon>
        <taxon>Pseudomonadati</taxon>
        <taxon>Pseudomonadota</taxon>
        <taxon>Gammaproteobacteria</taxon>
        <taxon>Methylococcales</taxon>
        <taxon>Methylococcaceae</taxon>
        <taxon>Methylomonas</taxon>
    </lineage>
</organism>
<dbReference type="Proteomes" id="UP000008888">
    <property type="component" value="Chromosome"/>
</dbReference>
<keyword evidence="2" id="KW-1185">Reference proteome</keyword>
<evidence type="ECO:0000313" key="1">
    <source>
        <dbReference type="EMBL" id="AEG02649.1"/>
    </source>
</evidence>
<proteinExistence type="predicted"/>
<evidence type="ECO:0000313" key="2">
    <source>
        <dbReference type="Proteomes" id="UP000008888"/>
    </source>
</evidence>
<name>G0A2Z0_METMM</name>
<dbReference type="STRING" id="857087.Metme_4299"/>
<dbReference type="OrthoDB" id="5916960at2"/>
<dbReference type="eggNOG" id="ENOG5033A0T">
    <property type="taxonomic scope" value="Bacteria"/>
</dbReference>
<accession>G0A2Z0</accession>